<name>A0AAD3Y2P3_NEPGR</name>
<sequence>MGAASGFALRNCGTNVVVHLDGCCTGVGYYDAPMVACKEDVPAGRVLPQNCWWPVPGLLHNTFPGRV</sequence>
<reference evidence="1" key="1">
    <citation type="submission" date="2023-05" db="EMBL/GenBank/DDBJ databases">
        <title>Nepenthes gracilis genome sequencing.</title>
        <authorList>
            <person name="Fukushima K."/>
        </authorList>
    </citation>
    <scope>NUCLEOTIDE SEQUENCE</scope>
    <source>
        <strain evidence="1">SING2019-196</strain>
    </source>
</reference>
<evidence type="ECO:0000313" key="1">
    <source>
        <dbReference type="EMBL" id="GMH24781.1"/>
    </source>
</evidence>
<dbReference type="AlphaFoldDB" id="A0AAD3Y2P3"/>
<gene>
    <name evidence="1" type="ORF">Nepgr_026624</name>
</gene>
<dbReference type="EMBL" id="BSYO01000028">
    <property type="protein sequence ID" value="GMH24781.1"/>
    <property type="molecule type" value="Genomic_DNA"/>
</dbReference>
<evidence type="ECO:0000313" key="2">
    <source>
        <dbReference type="Proteomes" id="UP001279734"/>
    </source>
</evidence>
<comment type="caution">
    <text evidence="1">The sequence shown here is derived from an EMBL/GenBank/DDBJ whole genome shotgun (WGS) entry which is preliminary data.</text>
</comment>
<proteinExistence type="predicted"/>
<keyword evidence="2" id="KW-1185">Reference proteome</keyword>
<dbReference type="Proteomes" id="UP001279734">
    <property type="component" value="Unassembled WGS sequence"/>
</dbReference>
<accession>A0AAD3Y2P3</accession>
<organism evidence="1 2">
    <name type="scientific">Nepenthes gracilis</name>
    <name type="common">Slender pitcher plant</name>
    <dbReference type="NCBI Taxonomy" id="150966"/>
    <lineage>
        <taxon>Eukaryota</taxon>
        <taxon>Viridiplantae</taxon>
        <taxon>Streptophyta</taxon>
        <taxon>Embryophyta</taxon>
        <taxon>Tracheophyta</taxon>
        <taxon>Spermatophyta</taxon>
        <taxon>Magnoliopsida</taxon>
        <taxon>eudicotyledons</taxon>
        <taxon>Gunneridae</taxon>
        <taxon>Pentapetalae</taxon>
        <taxon>Caryophyllales</taxon>
        <taxon>Nepenthaceae</taxon>
        <taxon>Nepenthes</taxon>
    </lineage>
</organism>
<protein>
    <submittedName>
        <fullName evidence="1">Uncharacterized protein</fullName>
    </submittedName>
</protein>